<comment type="caution">
    <text evidence="2">The sequence shown here is derived from an EMBL/GenBank/DDBJ whole genome shotgun (WGS) entry which is preliminary data.</text>
</comment>
<gene>
    <name evidence="2" type="ORF">SDC9_144932</name>
</gene>
<dbReference type="AlphaFoldDB" id="A0A645E8F3"/>
<proteinExistence type="predicted"/>
<feature type="transmembrane region" description="Helical" evidence="1">
    <location>
        <begin position="34"/>
        <end position="53"/>
    </location>
</feature>
<evidence type="ECO:0000313" key="2">
    <source>
        <dbReference type="EMBL" id="MPM97755.1"/>
    </source>
</evidence>
<sequence>MITLLIWVLLFLLGIDVGSNQAIMSGLHTIGLEALVITVGAVLGSVVGARLLWKWINKDLKEEAHQ</sequence>
<organism evidence="2">
    <name type="scientific">bioreactor metagenome</name>
    <dbReference type="NCBI Taxonomy" id="1076179"/>
    <lineage>
        <taxon>unclassified sequences</taxon>
        <taxon>metagenomes</taxon>
        <taxon>ecological metagenomes</taxon>
    </lineage>
</organism>
<reference evidence="2" key="1">
    <citation type="submission" date="2019-08" db="EMBL/GenBank/DDBJ databases">
        <authorList>
            <person name="Kucharzyk K."/>
            <person name="Murdoch R.W."/>
            <person name="Higgins S."/>
            <person name="Loffler F."/>
        </authorList>
    </citation>
    <scope>NUCLEOTIDE SEQUENCE</scope>
</reference>
<dbReference type="GO" id="GO:0015661">
    <property type="term" value="F:L-lysine efflux transmembrane transporter activity"/>
    <property type="evidence" value="ECO:0007669"/>
    <property type="project" value="InterPro"/>
</dbReference>
<dbReference type="Pfam" id="PF03956">
    <property type="entry name" value="Lys_export"/>
    <property type="match status" value="1"/>
</dbReference>
<name>A0A645E8F3_9ZZZZ</name>
<evidence type="ECO:0000256" key="1">
    <source>
        <dbReference type="SAM" id="Phobius"/>
    </source>
</evidence>
<accession>A0A645E8F3</accession>
<keyword evidence="1" id="KW-0812">Transmembrane</keyword>
<dbReference type="EMBL" id="VSSQ01043980">
    <property type="protein sequence ID" value="MPM97755.1"/>
    <property type="molecule type" value="Genomic_DNA"/>
</dbReference>
<keyword evidence="1" id="KW-0472">Membrane</keyword>
<protein>
    <submittedName>
        <fullName evidence="2">Uncharacterized protein</fullName>
    </submittedName>
</protein>
<dbReference type="InterPro" id="IPR005642">
    <property type="entry name" value="LysO"/>
</dbReference>
<keyword evidence="1" id="KW-1133">Transmembrane helix</keyword>